<dbReference type="EMBL" id="JBHSYM010000073">
    <property type="protein sequence ID" value="MFC7016051.1"/>
    <property type="molecule type" value="Genomic_DNA"/>
</dbReference>
<reference evidence="3" key="1">
    <citation type="journal article" date="2019" name="Int. J. Syst. Evol. Microbiol.">
        <title>The Global Catalogue of Microorganisms (GCM) 10K type strain sequencing project: providing services to taxonomists for standard genome sequencing and annotation.</title>
        <authorList>
            <consortium name="The Broad Institute Genomics Platform"/>
            <consortium name="The Broad Institute Genome Sequencing Center for Infectious Disease"/>
            <person name="Wu L."/>
            <person name="Ma J."/>
        </authorList>
    </citation>
    <scope>NUCLEOTIDE SEQUENCE [LARGE SCALE GENOMIC DNA]</scope>
    <source>
        <strain evidence="3">JCM 4855</strain>
    </source>
</reference>
<name>A0ABW2EB87_9ACTN</name>
<sequence>MSPRTPRPKKPASRRPTRQEASLVPEPGGLLDWRDSRHFSYQEDPCTLCGTPAMLRSHAGEPVHKTCAEAWIAQHPAEALLGRFVSDAQPKRRDDDHA</sequence>
<feature type="compositionally biased region" description="Basic residues" evidence="1">
    <location>
        <begin position="1"/>
        <end position="16"/>
    </location>
</feature>
<comment type="caution">
    <text evidence="2">The sequence shown here is derived from an EMBL/GenBank/DDBJ whole genome shotgun (WGS) entry which is preliminary data.</text>
</comment>
<keyword evidence="3" id="KW-1185">Reference proteome</keyword>
<evidence type="ECO:0000313" key="3">
    <source>
        <dbReference type="Proteomes" id="UP001596409"/>
    </source>
</evidence>
<proteinExistence type="predicted"/>
<feature type="region of interest" description="Disordered" evidence="1">
    <location>
        <begin position="1"/>
        <end position="29"/>
    </location>
</feature>
<organism evidence="2 3">
    <name type="scientific">Streptomyces viridiviolaceus</name>
    <dbReference type="NCBI Taxonomy" id="68282"/>
    <lineage>
        <taxon>Bacteria</taxon>
        <taxon>Bacillati</taxon>
        <taxon>Actinomycetota</taxon>
        <taxon>Actinomycetes</taxon>
        <taxon>Kitasatosporales</taxon>
        <taxon>Streptomycetaceae</taxon>
        <taxon>Streptomyces</taxon>
    </lineage>
</organism>
<evidence type="ECO:0000256" key="1">
    <source>
        <dbReference type="SAM" id="MobiDB-lite"/>
    </source>
</evidence>
<accession>A0ABW2EB87</accession>
<dbReference type="RefSeq" id="WP_189878960.1">
    <property type="nucleotide sequence ID" value="NZ_BMWA01000030.1"/>
</dbReference>
<protein>
    <submittedName>
        <fullName evidence="2">Uncharacterized protein</fullName>
    </submittedName>
</protein>
<gene>
    <name evidence="2" type="ORF">ACFQMH_31015</name>
</gene>
<evidence type="ECO:0000313" key="2">
    <source>
        <dbReference type="EMBL" id="MFC7016051.1"/>
    </source>
</evidence>
<dbReference type="Proteomes" id="UP001596409">
    <property type="component" value="Unassembled WGS sequence"/>
</dbReference>